<accession>A0A1C3WBZ4</accession>
<dbReference type="InterPro" id="IPR000073">
    <property type="entry name" value="AB_hydrolase_1"/>
</dbReference>
<sequence length="285" mass="31603">MTLENATNTETKYADLDGRRIAYRLIGQGTPLVLAVRFRGTLDAWDPLFLDELAKDFTVITFDYTGLGASTGEPTYDRASLARDAKDLIDFLGYKKVVMGGWSLGGVVAQVFSLTYPELVSHLVLIGTAPPGHSKISGDPLFMKTAMKPVNDLDDETILFFEPESPLSKEAARLSHERIAARKNDRSPMIQEATFMKLLSEAKDRTTIFPDPNGQQMEDMAAGRHPVLVISGDHDIACPVDNWFEVSNFWQSLHIITVPQAGHAPQHQVPEYAAEVIASFIKRIR</sequence>
<dbReference type="GO" id="GO:0016020">
    <property type="term" value="C:membrane"/>
    <property type="evidence" value="ECO:0007669"/>
    <property type="project" value="TreeGrafter"/>
</dbReference>
<gene>
    <name evidence="2" type="ORF">GA0061101_1102</name>
</gene>
<dbReference type="Pfam" id="PF00561">
    <property type="entry name" value="Abhydrolase_1"/>
    <property type="match status" value="1"/>
</dbReference>
<dbReference type="OrthoDB" id="7958481at2"/>
<dbReference type="InterPro" id="IPR029058">
    <property type="entry name" value="AB_hydrolase_fold"/>
</dbReference>
<name>A0A1C3WBZ4_9HYPH</name>
<dbReference type="Gene3D" id="3.40.50.1820">
    <property type="entry name" value="alpha/beta hydrolase"/>
    <property type="match status" value="1"/>
</dbReference>
<dbReference type="PANTHER" id="PTHR43798:SF5">
    <property type="entry name" value="MONOACYLGLYCEROL LIPASE ABHD6"/>
    <property type="match status" value="1"/>
</dbReference>
<dbReference type="PRINTS" id="PR00111">
    <property type="entry name" value="ABHYDROLASE"/>
</dbReference>
<dbReference type="SUPFAM" id="SSF53474">
    <property type="entry name" value="alpha/beta-Hydrolases"/>
    <property type="match status" value="1"/>
</dbReference>
<evidence type="ECO:0000259" key="1">
    <source>
        <dbReference type="Pfam" id="PF00561"/>
    </source>
</evidence>
<organism evidence="2 3">
    <name type="scientific">Rhizobium lusitanum</name>
    <dbReference type="NCBI Taxonomy" id="293958"/>
    <lineage>
        <taxon>Bacteria</taxon>
        <taxon>Pseudomonadati</taxon>
        <taxon>Pseudomonadota</taxon>
        <taxon>Alphaproteobacteria</taxon>
        <taxon>Hyphomicrobiales</taxon>
        <taxon>Rhizobiaceae</taxon>
        <taxon>Rhizobium/Agrobacterium group</taxon>
        <taxon>Rhizobium</taxon>
    </lineage>
</organism>
<dbReference type="RefSeq" id="WP_092574614.1">
    <property type="nucleotide sequence ID" value="NZ_FMAF01000010.1"/>
</dbReference>
<dbReference type="InterPro" id="IPR050266">
    <property type="entry name" value="AB_hydrolase_sf"/>
</dbReference>
<protein>
    <submittedName>
        <fullName evidence="2">Pimeloyl-ACP methyl ester carboxylesterase</fullName>
    </submittedName>
</protein>
<dbReference type="PANTHER" id="PTHR43798">
    <property type="entry name" value="MONOACYLGLYCEROL LIPASE"/>
    <property type="match status" value="1"/>
</dbReference>
<dbReference type="GO" id="GO:0046464">
    <property type="term" value="P:acylglycerol catabolic process"/>
    <property type="evidence" value="ECO:0007669"/>
    <property type="project" value="TreeGrafter"/>
</dbReference>
<dbReference type="Proteomes" id="UP000199205">
    <property type="component" value="Unassembled WGS sequence"/>
</dbReference>
<dbReference type="EMBL" id="FMAF01000010">
    <property type="protein sequence ID" value="SCB37395.1"/>
    <property type="molecule type" value="Genomic_DNA"/>
</dbReference>
<reference evidence="3" key="1">
    <citation type="submission" date="2016-08" db="EMBL/GenBank/DDBJ databases">
        <authorList>
            <person name="Varghese N."/>
            <person name="Submissions Spin"/>
        </authorList>
    </citation>
    <scope>NUCLEOTIDE SEQUENCE [LARGE SCALE GENOMIC DNA]</scope>
    <source>
        <strain evidence="3">P1-7</strain>
    </source>
</reference>
<feature type="domain" description="AB hydrolase-1" evidence="1">
    <location>
        <begin position="40"/>
        <end position="267"/>
    </location>
</feature>
<proteinExistence type="predicted"/>
<evidence type="ECO:0000313" key="2">
    <source>
        <dbReference type="EMBL" id="SCB37395.1"/>
    </source>
</evidence>
<dbReference type="GO" id="GO:0047372">
    <property type="term" value="F:monoacylglycerol lipase activity"/>
    <property type="evidence" value="ECO:0007669"/>
    <property type="project" value="TreeGrafter"/>
</dbReference>
<evidence type="ECO:0000313" key="3">
    <source>
        <dbReference type="Proteomes" id="UP000199205"/>
    </source>
</evidence>
<dbReference type="AlphaFoldDB" id="A0A1C3WBZ4"/>